<evidence type="ECO:0000313" key="3">
    <source>
        <dbReference type="EMBL" id="KKL21474.1"/>
    </source>
</evidence>
<sequence>MSNPIRKLRTALGLNQEDFAREIGRSHQSVRNYERGIEPPPEVLKRIKELADKHGLGDLLESAELEQSPAPRRSGRTKGDESPT</sequence>
<dbReference type="GO" id="GO:0003677">
    <property type="term" value="F:DNA binding"/>
    <property type="evidence" value="ECO:0007669"/>
    <property type="project" value="InterPro"/>
</dbReference>
<accession>A0A0F9BHX7</accession>
<dbReference type="PROSITE" id="PS50943">
    <property type="entry name" value="HTH_CROC1"/>
    <property type="match status" value="1"/>
</dbReference>
<organism evidence="3">
    <name type="scientific">marine sediment metagenome</name>
    <dbReference type="NCBI Taxonomy" id="412755"/>
    <lineage>
        <taxon>unclassified sequences</taxon>
        <taxon>metagenomes</taxon>
        <taxon>ecological metagenomes</taxon>
    </lineage>
</organism>
<evidence type="ECO:0000259" key="2">
    <source>
        <dbReference type="PROSITE" id="PS50943"/>
    </source>
</evidence>
<feature type="non-terminal residue" evidence="3">
    <location>
        <position position="84"/>
    </location>
</feature>
<gene>
    <name evidence="3" type="ORF">LCGC14_2445120</name>
</gene>
<proteinExistence type="predicted"/>
<dbReference type="InterPro" id="IPR001387">
    <property type="entry name" value="Cro/C1-type_HTH"/>
</dbReference>
<protein>
    <recommendedName>
        <fullName evidence="2">HTH cro/C1-type domain-containing protein</fullName>
    </recommendedName>
</protein>
<dbReference type="SUPFAM" id="SSF47413">
    <property type="entry name" value="lambda repressor-like DNA-binding domains"/>
    <property type="match status" value="1"/>
</dbReference>
<comment type="caution">
    <text evidence="3">The sequence shown here is derived from an EMBL/GenBank/DDBJ whole genome shotgun (WGS) entry which is preliminary data.</text>
</comment>
<feature type="domain" description="HTH cro/C1-type" evidence="2">
    <location>
        <begin position="5"/>
        <end position="47"/>
    </location>
</feature>
<dbReference type="CDD" id="cd00093">
    <property type="entry name" value="HTH_XRE"/>
    <property type="match status" value="1"/>
</dbReference>
<dbReference type="Gene3D" id="1.10.260.40">
    <property type="entry name" value="lambda repressor-like DNA-binding domains"/>
    <property type="match status" value="1"/>
</dbReference>
<dbReference type="InterPro" id="IPR010982">
    <property type="entry name" value="Lambda_DNA-bd_dom_sf"/>
</dbReference>
<dbReference type="EMBL" id="LAZR01037718">
    <property type="protein sequence ID" value="KKL21474.1"/>
    <property type="molecule type" value="Genomic_DNA"/>
</dbReference>
<reference evidence="3" key="1">
    <citation type="journal article" date="2015" name="Nature">
        <title>Complex archaea that bridge the gap between prokaryotes and eukaryotes.</title>
        <authorList>
            <person name="Spang A."/>
            <person name="Saw J.H."/>
            <person name="Jorgensen S.L."/>
            <person name="Zaremba-Niedzwiedzka K."/>
            <person name="Martijn J."/>
            <person name="Lind A.E."/>
            <person name="van Eijk R."/>
            <person name="Schleper C."/>
            <person name="Guy L."/>
            <person name="Ettema T.J."/>
        </authorList>
    </citation>
    <scope>NUCLEOTIDE SEQUENCE</scope>
</reference>
<name>A0A0F9BHX7_9ZZZZ</name>
<feature type="region of interest" description="Disordered" evidence="1">
    <location>
        <begin position="60"/>
        <end position="84"/>
    </location>
</feature>
<dbReference type="Pfam" id="PF01381">
    <property type="entry name" value="HTH_3"/>
    <property type="match status" value="1"/>
</dbReference>
<evidence type="ECO:0000256" key="1">
    <source>
        <dbReference type="SAM" id="MobiDB-lite"/>
    </source>
</evidence>
<dbReference type="AlphaFoldDB" id="A0A0F9BHX7"/>